<dbReference type="Proteomes" id="UP000619238">
    <property type="component" value="Unassembled WGS sequence"/>
</dbReference>
<gene>
    <name evidence="2" type="ORF">H2O64_21440</name>
</gene>
<comment type="caution">
    <text evidence="2">The sequence shown here is derived from an EMBL/GenBank/DDBJ whole genome shotgun (WGS) entry which is preliminary data.</text>
</comment>
<dbReference type="CDD" id="cd12797">
    <property type="entry name" value="M23_peptidase"/>
    <property type="match status" value="1"/>
</dbReference>
<dbReference type="Gene3D" id="2.70.70.10">
    <property type="entry name" value="Glucose Permease (Domain IIA)"/>
    <property type="match status" value="1"/>
</dbReference>
<accession>A0ABR7QFH3</accession>
<evidence type="ECO:0000259" key="1">
    <source>
        <dbReference type="Pfam" id="PF01551"/>
    </source>
</evidence>
<organism evidence="2 3">
    <name type="scientific">Kordia aestuariivivens</name>
    <dbReference type="NCBI Taxonomy" id="2759037"/>
    <lineage>
        <taxon>Bacteria</taxon>
        <taxon>Pseudomonadati</taxon>
        <taxon>Bacteroidota</taxon>
        <taxon>Flavobacteriia</taxon>
        <taxon>Flavobacteriales</taxon>
        <taxon>Flavobacteriaceae</taxon>
        <taxon>Kordia</taxon>
    </lineage>
</organism>
<dbReference type="InterPro" id="IPR050570">
    <property type="entry name" value="Cell_wall_metabolism_enzyme"/>
</dbReference>
<dbReference type="InterPro" id="IPR016047">
    <property type="entry name" value="M23ase_b-sheet_dom"/>
</dbReference>
<sequence>MSTTTFTQLLHRLGNQSLYVLDAEIQKSAYVALDLSVTNEMLQTVDVSSSEKLGIYVDNHIKAHDAKVAFGGYLETRGIYRRSDYFNDTNPETERNIHLGLDLWIAAETPIYTPLDGEVHSFQNNTNFGDYGPTIILKHTVDGFEFYTLYGHLSLTSISTIQIGEKFEKGAQIATLGDACVNGDYPPHLHFQIIKDMQGYTGDYAGVASKKDVEFYKENCPDPNLLLRLTSV</sequence>
<keyword evidence="3" id="KW-1185">Reference proteome</keyword>
<dbReference type="EMBL" id="JACGWS010000018">
    <property type="protein sequence ID" value="MBC8757248.1"/>
    <property type="molecule type" value="Genomic_DNA"/>
</dbReference>
<protein>
    <submittedName>
        <fullName evidence="2">Peptidoglycan DD-metalloendopeptidase family protein</fullName>
    </submittedName>
</protein>
<evidence type="ECO:0000313" key="3">
    <source>
        <dbReference type="Proteomes" id="UP000619238"/>
    </source>
</evidence>
<feature type="domain" description="M23ase beta-sheet core" evidence="1">
    <location>
        <begin position="97"/>
        <end position="196"/>
    </location>
</feature>
<dbReference type="Pfam" id="PF01551">
    <property type="entry name" value="Peptidase_M23"/>
    <property type="match status" value="1"/>
</dbReference>
<dbReference type="PANTHER" id="PTHR21666">
    <property type="entry name" value="PEPTIDASE-RELATED"/>
    <property type="match status" value="1"/>
</dbReference>
<dbReference type="SUPFAM" id="SSF51261">
    <property type="entry name" value="Duplicated hybrid motif"/>
    <property type="match status" value="1"/>
</dbReference>
<reference evidence="2 3" key="1">
    <citation type="submission" date="2020-07" db="EMBL/GenBank/DDBJ databases">
        <title>Description of Kordia aestuariivivens sp. nov., isolated from a tidal flat.</title>
        <authorList>
            <person name="Park S."/>
            <person name="Yoon J.-H."/>
        </authorList>
    </citation>
    <scope>NUCLEOTIDE SEQUENCE [LARGE SCALE GENOMIC DNA]</scope>
    <source>
        <strain evidence="2 3">YSTF-M3</strain>
    </source>
</reference>
<proteinExistence type="predicted"/>
<dbReference type="InterPro" id="IPR011055">
    <property type="entry name" value="Dup_hybrid_motif"/>
</dbReference>
<dbReference type="PANTHER" id="PTHR21666:SF270">
    <property type="entry name" value="MUREIN HYDROLASE ACTIVATOR ENVC"/>
    <property type="match status" value="1"/>
</dbReference>
<name>A0ABR7QFH3_9FLAO</name>
<evidence type="ECO:0000313" key="2">
    <source>
        <dbReference type="EMBL" id="MBC8757248.1"/>
    </source>
</evidence>
<dbReference type="RefSeq" id="WP_187564292.1">
    <property type="nucleotide sequence ID" value="NZ_JACGWS010000018.1"/>
</dbReference>